<dbReference type="SMART" id="SM00053">
    <property type="entry name" value="DYNc"/>
    <property type="match status" value="1"/>
</dbReference>
<keyword evidence="7" id="KW-1185">Reference proteome</keyword>
<accession>A0A8H3J4Q8</accession>
<dbReference type="PANTHER" id="PTHR11566">
    <property type="entry name" value="DYNAMIN"/>
    <property type="match status" value="1"/>
</dbReference>
<dbReference type="Gene3D" id="1.10.10.2360">
    <property type="match status" value="1"/>
</dbReference>
<dbReference type="Gene3D" id="3.40.50.300">
    <property type="entry name" value="P-loop containing nucleotide triphosphate hydrolases"/>
    <property type="match status" value="1"/>
</dbReference>
<dbReference type="PRINTS" id="PR00195">
    <property type="entry name" value="DYNAMIN"/>
</dbReference>
<evidence type="ECO:0000259" key="5">
    <source>
        <dbReference type="PROSITE" id="PS51718"/>
    </source>
</evidence>
<feature type="compositionally biased region" description="Polar residues" evidence="3">
    <location>
        <begin position="557"/>
        <end position="569"/>
    </location>
</feature>
<dbReference type="GO" id="GO:0048312">
    <property type="term" value="P:intracellular distribution of mitochondria"/>
    <property type="evidence" value="ECO:0007669"/>
    <property type="project" value="TreeGrafter"/>
</dbReference>
<keyword evidence="1" id="KW-0547">Nucleotide-binding</keyword>
<feature type="compositionally biased region" description="Polar residues" evidence="3">
    <location>
        <begin position="672"/>
        <end position="687"/>
    </location>
</feature>
<dbReference type="InterPro" id="IPR027417">
    <property type="entry name" value="P-loop_NTPase"/>
</dbReference>
<dbReference type="GO" id="GO:0016559">
    <property type="term" value="P:peroxisome fission"/>
    <property type="evidence" value="ECO:0007669"/>
    <property type="project" value="TreeGrafter"/>
</dbReference>
<dbReference type="InterPro" id="IPR020850">
    <property type="entry name" value="GED_dom"/>
</dbReference>
<evidence type="ECO:0000256" key="1">
    <source>
        <dbReference type="ARBA" id="ARBA00022741"/>
    </source>
</evidence>
<feature type="domain" description="GED" evidence="4">
    <location>
        <begin position="914"/>
        <end position="1003"/>
    </location>
</feature>
<dbReference type="InterPro" id="IPR000375">
    <property type="entry name" value="Dynamin_stalk"/>
</dbReference>
<feature type="compositionally biased region" description="Polar residues" evidence="3">
    <location>
        <begin position="646"/>
        <end position="661"/>
    </location>
</feature>
<dbReference type="PROSITE" id="PS51388">
    <property type="entry name" value="GED"/>
    <property type="match status" value="1"/>
</dbReference>
<evidence type="ECO:0000256" key="3">
    <source>
        <dbReference type="SAM" id="MobiDB-lite"/>
    </source>
</evidence>
<dbReference type="PANTHER" id="PTHR11566:SF21">
    <property type="entry name" value="DYNAMIN RELATED PROTEIN 1, ISOFORM A"/>
    <property type="match status" value="1"/>
</dbReference>
<dbReference type="GO" id="GO:0003924">
    <property type="term" value="F:GTPase activity"/>
    <property type="evidence" value="ECO:0007669"/>
    <property type="project" value="InterPro"/>
</dbReference>
<evidence type="ECO:0000313" key="6">
    <source>
        <dbReference type="EMBL" id="CAF9940635.1"/>
    </source>
</evidence>
<evidence type="ECO:0008006" key="8">
    <source>
        <dbReference type="Google" id="ProtNLM"/>
    </source>
</evidence>
<dbReference type="InterPro" id="IPR045063">
    <property type="entry name" value="Dynamin_N"/>
</dbReference>
<feature type="domain" description="Dynamin-type G" evidence="5">
    <location>
        <begin position="34"/>
        <end position="343"/>
    </location>
</feature>
<sequence length="1003" mass="109613">MADTLLSGDAFSNDQSQKLFEVIDELHSCGAKAYIDLPEIVIVGDQSSGKSSLLQSLTDIPFPVAGRLCTRFPTRIVSRRTPGGPDVTKITIEATIFGLFETAPSASFERELKYADFERTGNDLSEQDFIAAVDDAMRLMGIAVDPSDTDEAKEAGKKPNFSSDVLRIELSGPSRSHFSILDVPGVFQSRTKDVTAQEMAGVKNLVSAEMRRKQSIVVCVANGTSDLATQAIFEMASKEDPLGERTLGVVTKCDVTQHPDLVVRLARNDINGDIYFQHGWFVVRNRTPSEASDGIDSAERQLREEKLFDSVPWNTLPSSRRGVQALKKHLADLLYKKMQEAFPKMLADIQDRIKLTSTALASLGSDRASIEQKRTYLTRIAHRFNTIALDVLRGRYDLIEGDKMKLRKHVRDANDGFMRQLKLSGHRLPFVAIPELEYLEGRGGIGAQGTSQPTGSSVFPTPQTNGQAAGGISGLGFGKSEPIKVGSENPGTRGATFKPYIEPEGVNSPIMAHYQSISLMPWLAKFSFEELRLKDYVQVQSTSNNSGNIFGAPWNPAPTTSKPAVTTDANGGLATGFAQYASNSNAASSPFGQASKDSKPNTGGSGASIFANLGTGFGSTTNNLPNTSAFGSSPSDKPAGGLFGSTPDNKSASSIFRSSPSDKPAAGLFGSTPDNKSTTNIFGSSQTDKPAAGFFAPPPDPKPSPTSFGPTPGQKPTSPLIKPANGPSPSSEDTDPQNAEIYRWIRTEIKSNRGTELQGTLNADILPMLFHQQACKWGDIAEKHFATVVKFSLSVLNGILDSVECDKITKKKIRPLIYDASDAREDENTASLLERFNNIRSRHLQTSNTSFEQKVAQARYKRFQAALDRYRVLQQQKNLFAPNNTDSNLQFVVDMRDTAQLFSELHMSNSRNLENEIHDTLKAYYEIARDDYIEYVTQHIVENFINSDNGPVLMFSPLYVAGLSDGQIQELAMEDEGVVKDRIEKEATLKRLKSAERIALRYA</sequence>
<gene>
    <name evidence="6" type="ORF">HETSPECPRED_002472</name>
</gene>
<dbReference type="AlphaFoldDB" id="A0A8H3J4Q8"/>
<dbReference type="EMBL" id="CAJPDS010000158">
    <property type="protein sequence ID" value="CAF9940635.1"/>
    <property type="molecule type" value="Genomic_DNA"/>
</dbReference>
<dbReference type="CDD" id="cd08771">
    <property type="entry name" value="DLP_1"/>
    <property type="match status" value="1"/>
</dbReference>
<feature type="compositionally biased region" description="Polar residues" evidence="3">
    <location>
        <begin position="624"/>
        <end position="635"/>
    </location>
</feature>
<evidence type="ECO:0000313" key="7">
    <source>
        <dbReference type="Proteomes" id="UP000664521"/>
    </source>
</evidence>
<dbReference type="PROSITE" id="PS51718">
    <property type="entry name" value="G_DYNAMIN_2"/>
    <property type="match status" value="1"/>
</dbReference>
<dbReference type="GO" id="GO:0006897">
    <property type="term" value="P:endocytosis"/>
    <property type="evidence" value="ECO:0007669"/>
    <property type="project" value="TreeGrafter"/>
</dbReference>
<dbReference type="Proteomes" id="UP000664521">
    <property type="component" value="Unassembled WGS sequence"/>
</dbReference>
<name>A0A8H3J4Q8_9LECA</name>
<dbReference type="Pfam" id="PF01031">
    <property type="entry name" value="Dynamin_M"/>
    <property type="match status" value="1"/>
</dbReference>
<dbReference type="Pfam" id="PF00350">
    <property type="entry name" value="Dynamin_N"/>
    <property type="match status" value="1"/>
</dbReference>
<evidence type="ECO:0000259" key="4">
    <source>
        <dbReference type="PROSITE" id="PS51388"/>
    </source>
</evidence>
<dbReference type="GO" id="GO:0005874">
    <property type="term" value="C:microtubule"/>
    <property type="evidence" value="ECO:0007669"/>
    <property type="project" value="TreeGrafter"/>
</dbReference>
<feature type="region of interest" description="Disordered" evidence="3">
    <location>
        <begin position="624"/>
        <end position="737"/>
    </location>
</feature>
<proteinExistence type="predicted"/>
<dbReference type="InterPro" id="IPR030381">
    <property type="entry name" value="G_DYNAMIN_dom"/>
</dbReference>
<dbReference type="InterPro" id="IPR001401">
    <property type="entry name" value="Dynamin_GTPase"/>
</dbReference>
<dbReference type="SUPFAM" id="SSF52540">
    <property type="entry name" value="P-loop containing nucleoside triphosphate hydrolases"/>
    <property type="match status" value="1"/>
</dbReference>
<dbReference type="GO" id="GO:0008017">
    <property type="term" value="F:microtubule binding"/>
    <property type="evidence" value="ECO:0007669"/>
    <property type="project" value="TreeGrafter"/>
</dbReference>
<protein>
    <recommendedName>
        <fullName evidence="8">GED domain-containing protein</fullName>
    </recommendedName>
</protein>
<reference evidence="6" key="1">
    <citation type="submission" date="2021-03" db="EMBL/GenBank/DDBJ databases">
        <authorList>
            <person name="Tagirdzhanova G."/>
        </authorList>
    </citation>
    <scope>NUCLEOTIDE SEQUENCE</scope>
</reference>
<comment type="caution">
    <text evidence="6">The sequence shown here is derived from an EMBL/GenBank/DDBJ whole genome shotgun (WGS) entry which is preliminary data.</text>
</comment>
<feature type="region of interest" description="Disordered" evidence="3">
    <location>
        <begin position="544"/>
        <end position="570"/>
    </location>
</feature>
<dbReference type="GO" id="GO:0005739">
    <property type="term" value="C:mitochondrion"/>
    <property type="evidence" value="ECO:0007669"/>
    <property type="project" value="TreeGrafter"/>
</dbReference>
<dbReference type="OrthoDB" id="415706at2759"/>
<feature type="region of interest" description="Disordered" evidence="3">
    <location>
        <begin position="586"/>
        <end position="607"/>
    </location>
</feature>
<dbReference type="GO" id="GO:0000266">
    <property type="term" value="P:mitochondrial fission"/>
    <property type="evidence" value="ECO:0007669"/>
    <property type="project" value="TreeGrafter"/>
</dbReference>
<dbReference type="GO" id="GO:0005525">
    <property type="term" value="F:GTP binding"/>
    <property type="evidence" value="ECO:0007669"/>
    <property type="project" value="InterPro"/>
</dbReference>
<dbReference type="GO" id="GO:0016020">
    <property type="term" value="C:membrane"/>
    <property type="evidence" value="ECO:0007669"/>
    <property type="project" value="TreeGrafter"/>
</dbReference>
<dbReference type="InterPro" id="IPR022812">
    <property type="entry name" value="Dynamin"/>
</dbReference>
<evidence type="ECO:0000256" key="2">
    <source>
        <dbReference type="ARBA" id="ARBA00023134"/>
    </source>
</evidence>
<organism evidence="6 7">
    <name type="scientific">Heterodermia speciosa</name>
    <dbReference type="NCBI Taxonomy" id="116794"/>
    <lineage>
        <taxon>Eukaryota</taxon>
        <taxon>Fungi</taxon>
        <taxon>Dikarya</taxon>
        <taxon>Ascomycota</taxon>
        <taxon>Pezizomycotina</taxon>
        <taxon>Lecanoromycetes</taxon>
        <taxon>OSLEUM clade</taxon>
        <taxon>Lecanoromycetidae</taxon>
        <taxon>Caliciales</taxon>
        <taxon>Physciaceae</taxon>
        <taxon>Heterodermia</taxon>
    </lineage>
</organism>
<keyword evidence="2" id="KW-0342">GTP-binding</keyword>